<sequence length="165" mass="17532">MRWRWTVPVLALTTALAGCGVRPTGVLDAGEPAGGLGRGMRLYFASDDGLQPVPRPDVRLTSLDGALKLLIGGPSASEREAGLTNLVDWLATIDARAAAPDRVTVHLTDGEGPVEPDLSVGQLVCTLARAQSLLRGSRPDRVRVTLVHTSGRSLGPYRCPQFLTR</sequence>
<dbReference type="Proteomes" id="UP000807371">
    <property type="component" value="Unassembled WGS sequence"/>
</dbReference>
<accession>A0ABS0NQE8</accession>
<dbReference type="PROSITE" id="PS51257">
    <property type="entry name" value="PROKAR_LIPOPROTEIN"/>
    <property type="match status" value="1"/>
</dbReference>
<name>A0ABS0NQE8_9ACTN</name>
<reference evidence="1 2" key="1">
    <citation type="submission" date="2020-09" db="EMBL/GenBank/DDBJ databases">
        <title>Biosynthesis of the nuclear factor of activated T cells inhibitor NFAT-133 and its congeners in Streptomyces pactum.</title>
        <authorList>
            <person name="Zhou W."/>
            <person name="Posri P."/>
            <person name="Abugrain M.E."/>
            <person name="Weisberg A.J."/>
            <person name="Chang J.H."/>
            <person name="Mahmud T."/>
        </authorList>
    </citation>
    <scope>NUCLEOTIDE SEQUENCE [LARGE SCALE GENOMIC DNA]</scope>
    <source>
        <strain evidence="1 2">ATCC 27456</strain>
    </source>
</reference>
<evidence type="ECO:0008006" key="3">
    <source>
        <dbReference type="Google" id="ProtNLM"/>
    </source>
</evidence>
<dbReference type="RefSeq" id="WP_197990733.1">
    <property type="nucleotide sequence ID" value="NZ_JACYXC010000001.1"/>
</dbReference>
<evidence type="ECO:0000313" key="2">
    <source>
        <dbReference type="Proteomes" id="UP000807371"/>
    </source>
</evidence>
<organism evidence="1 2">
    <name type="scientific">Streptomyces pactum</name>
    <dbReference type="NCBI Taxonomy" id="68249"/>
    <lineage>
        <taxon>Bacteria</taxon>
        <taxon>Bacillati</taxon>
        <taxon>Actinomycetota</taxon>
        <taxon>Actinomycetes</taxon>
        <taxon>Kitasatosporales</taxon>
        <taxon>Streptomycetaceae</taxon>
        <taxon>Streptomyces</taxon>
    </lineage>
</organism>
<proteinExistence type="predicted"/>
<protein>
    <recommendedName>
        <fullName evidence="3">GerMN domain-containing protein</fullName>
    </recommendedName>
</protein>
<keyword evidence="2" id="KW-1185">Reference proteome</keyword>
<evidence type="ECO:0000313" key="1">
    <source>
        <dbReference type="EMBL" id="MBH5337438.1"/>
    </source>
</evidence>
<gene>
    <name evidence="1" type="ORF">IHE55_22810</name>
</gene>
<dbReference type="EMBL" id="JACYXC010000001">
    <property type="protein sequence ID" value="MBH5337438.1"/>
    <property type="molecule type" value="Genomic_DNA"/>
</dbReference>
<comment type="caution">
    <text evidence="1">The sequence shown here is derived from an EMBL/GenBank/DDBJ whole genome shotgun (WGS) entry which is preliminary data.</text>
</comment>